<sequence>MNIKLSPIISAKELQAIYQNDNLVIVDASGGPKARENYSTKHLDRALFADTNKDLANVKPNAAEGGRHPLPTADQFSQALGRLGITPGSHVVVYDDMGGANAAARLWWMLRAIGHSKVQVLDGGLLAAEKAGLVTSSKMEIPGKVAPYPVVEWKLPQADMQEVEKVAKAKDHIVIDVRDAKRYAGLTEPIDLIAGHIPGAINVPFSDNLTGDGLFKSPQALKDKYQAVFGNTPADQVIVHCGSGVTACHLLLAADYAGLDIPKLYVGSWSEWSRNNKEMVTADTAGH</sequence>
<evidence type="ECO:0000259" key="3">
    <source>
        <dbReference type="PROSITE" id="PS50206"/>
    </source>
</evidence>
<dbReference type="SUPFAM" id="SSF52821">
    <property type="entry name" value="Rhodanese/Cell cycle control phosphatase"/>
    <property type="match status" value="2"/>
</dbReference>
<dbReference type="Pfam" id="PF00581">
    <property type="entry name" value="Rhodanese"/>
    <property type="match status" value="2"/>
</dbReference>
<evidence type="ECO:0000313" key="4">
    <source>
        <dbReference type="EMBL" id="WOK08297.1"/>
    </source>
</evidence>
<feature type="domain" description="Rhodanese" evidence="3">
    <location>
        <begin position="19"/>
        <end position="137"/>
    </location>
</feature>
<dbReference type="CDD" id="cd01449">
    <property type="entry name" value="TST_Repeat_2"/>
    <property type="match status" value="1"/>
</dbReference>
<gene>
    <name evidence="4" type="ORF">RT717_06555</name>
</gene>
<protein>
    <submittedName>
        <fullName evidence="4">Sulfurtransferase</fullName>
        <ecNumber evidence="4">2.8.1.-</ecNumber>
    </submittedName>
</protein>
<dbReference type="PANTHER" id="PTHR11364:SF27">
    <property type="entry name" value="SULFURTRANSFERASE"/>
    <property type="match status" value="1"/>
</dbReference>
<reference evidence="4 5" key="1">
    <citation type="journal article" date="2023" name="Microbiol. Resour. Announc.">
        <title>Complete Genome Sequence of Imperialibacter roseus strain P4T.</title>
        <authorList>
            <person name="Tizabi D.R."/>
            <person name="Bachvaroff T."/>
            <person name="Hill R.T."/>
        </authorList>
    </citation>
    <scope>NUCLEOTIDE SEQUENCE [LARGE SCALE GENOMIC DNA]</scope>
    <source>
        <strain evidence="4 5">P4T</strain>
    </source>
</reference>
<dbReference type="PROSITE" id="PS50206">
    <property type="entry name" value="RHODANESE_3"/>
    <property type="match status" value="2"/>
</dbReference>
<dbReference type="PANTHER" id="PTHR11364">
    <property type="entry name" value="THIOSULFATE SULFERTANSFERASE"/>
    <property type="match status" value="1"/>
</dbReference>
<keyword evidence="1 4" id="KW-0808">Transferase</keyword>
<evidence type="ECO:0000256" key="1">
    <source>
        <dbReference type="ARBA" id="ARBA00022679"/>
    </source>
</evidence>
<dbReference type="RefSeq" id="WP_317490943.1">
    <property type="nucleotide sequence ID" value="NZ_CP136051.1"/>
</dbReference>
<evidence type="ECO:0000313" key="5">
    <source>
        <dbReference type="Proteomes" id="UP001302349"/>
    </source>
</evidence>
<dbReference type="InterPro" id="IPR001763">
    <property type="entry name" value="Rhodanese-like_dom"/>
</dbReference>
<dbReference type="SMART" id="SM00450">
    <property type="entry name" value="RHOD"/>
    <property type="match status" value="2"/>
</dbReference>
<dbReference type="GO" id="GO:0016740">
    <property type="term" value="F:transferase activity"/>
    <property type="evidence" value="ECO:0007669"/>
    <property type="project" value="UniProtKB-KW"/>
</dbReference>
<organism evidence="4 5">
    <name type="scientific">Imperialibacter roseus</name>
    <dbReference type="NCBI Taxonomy" id="1324217"/>
    <lineage>
        <taxon>Bacteria</taxon>
        <taxon>Pseudomonadati</taxon>
        <taxon>Bacteroidota</taxon>
        <taxon>Cytophagia</taxon>
        <taxon>Cytophagales</taxon>
        <taxon>Flammeovirgaceae</taxon>
        <taxon>Imperialibacter</taxon>
    </lineage>
</organism>
<evidence type="ECO:0000256" key="2">
    <source>
        <dbReference type="ARBA" id="ARBA00022737"/>
    </source>
</evidence>
<keyword evidence="5" id="KW-1185">Reference proteome</keyword>
<keyword evidence="2" id="KW-0677">Repeat</keyword>
<proteinExistence type="predicted"/>
<name>A0ABZ0ITE4_9BACT</name>
<dbReference type="EC" id="2.8.1.-" evidence="4"/>
<dbReference type="Proteomes" id="UP001302349">
    <property type="component" value="Chromosome"/>
</dbReference>
<accession>A0ABZ0ITE4</accession>
<feature type="domain" description="Rhodanese" evidence="3">
    <location>
        <begin position="168"/>
        <end position="281"/>
    </location>
</feature>
<dbReference type="CDD" id="cd01448">
    <property type="entry name" value="TST_Repeat_1"/>
    <property type="match status" value="1"/>
</dbReference>
<dbReference type="InterPro" id="IPR045078">
    <property type="entry name" value="TST/MPST-like"/>
</dbReference>
<dbReference type="InterPro" id="IPR036873">
    <property type="entry name" value="Rhodanese-like_dom_sf"/>
</dbReference>
<dbReference type="EMBL" id="CP136051">
    <property type="protein sequence ID" value="WOK08297.1"/>
    <property type="molecule type" value="Genomic_DNA"/>
</dbReference>
<dbReference type="Gene3D" id="3.40.250.10">
    <property type="entry name" value="Rhodanese-like domain"/>
    <property type="match status" value="2"/>
</dbReference>